<dbReference type="RefSeq" id="WP_155600599.1">
    <property type="nucleotide sequence ID" value="NZ_RCNR01000035.1"/>
</dbReference>
<proteinExistence type="predicted"/>
<feature type="domain" description="SCP" evidence="1">
    <location>
        <begin position="93"/>
        <end position="191"/>
    </location>
</feature>
<reference evidence="2 3" key="1">
    <citation type="journal article" date="2019" name="Mar. Drugs">
        <title>Comparative Genomics and CAZyme Genome Repertoires of Marine Zobellia amurskyensis KMM 3526(T) and Zobellia laminariae KMM 3676(T).</title>
        <authorList>
            <person name="Chernysheva N."/>
            <person name="Bystritskaya E."/>
            <person name="Stenkova A."/>
            <person name="Golovkin I."/>
            <person name="Nedashkovskaya O."/>
            <person name="Isaeva M."/>
        </authorList>
    </citation>
    <scope>NUCLEOTIDE SEQUENCE [LARGE SCALE GENOMIC DNA]</scope>
    <source>
        <strain evidence="2 3">KMM 3526</strain>
    </source>
</reference>
<keyword evidence="3" id="KW-1185">Reference proteome</keyword>
<dbReference type="EMBL" id="RCNR01000035">
    <property type="protein sequence ID" value="MUH37254.1"/>
    <property type="molecule type" value="Genomic_DNA"/>
</dbReference>
<protein>
    <submittedName>
        <fullName evidence="2">CAP domain-containing protein</fullName>
    </submittedName>
</protein>
<evidence type="ECO:0000259" key="1">
    <source>
        <dbReference type="Pfam" id="PF00188"/>
    </source>
</evidence>
<gene>
    <name evidence="2" type="ORF">D9O36_15490</name>
</gene>
<evidence type="ECO:0000313" key="3">
    <source>
        <dbReference type="Proteomes" id="UP000540519"/>
    </source>
</evidence>
<accession>A0A7X2ZVS7</accession>
<dbReference type="AlphaFoldDB" id="A0A7X2ZVS7"/>
<dbReference type="Pfam" id="PF00188">
    <property type="entry name" value="CAP"/>
    <property type="match status" value="1"/>
</dbReference>
<name>A0A7X2ZVS7_9FLAO</name>
<organism evidence="2 3">
    <name type="scientific">Zobellia amurskyensis</name>
    <dbReference type="NCBI Taxonomy" id="248905"/>
    <lineage>
        <taxon>Bacteria</taxon>
        <taxon>Pseudomonadati</taxon>
        <taxon>Bacteroidota</taxon>
        <taxon>Flavobacteriia</taxon>
        <taxon>Flavobacteriales</taxon>
        <taxon>Flavobacteriaceae</taxon>
        <taxon>Zobellia</taxon>
    </lineage>
</organism>
<evidence type="ECO:0000313" key="2">
    <source>
        <dbReference type="EMBL" id="MUH37254.1"/>
    </source>
</evidence>
<dbReference type="InterPro" id="IPR014044">
    <property type="entry name" value="CAP_dom"/>
</dbReference>
<dbReference type="OrthoDB" id="1766522at2"/>
<dbReference type="Proteomes" id="UP000540519">
    <property type="component" value="Unassembled WGS sequence"/>
</dbReference>
<sequence>MRLINYVTPAICCFALFLSCSKDSTNSSIQEEEELTTNLDLNARAAAKKLYVDYYLASNSDNSEAAWTGNEQTCQPGTVPEPIRDKILMRLHYFRKAAGLHNTIIENVTKSNKSQQAALMMHANTALNHFPPDSWKCFTNEGKEAAANALLTSTKNSASIDSYIRDWGNENYPVGHRRWLLWPRLQEIGIGNTSRYNAVWVLGNAGSVPDDAPEFVAWPPEGYLPNKLAYSRWSFSIANADFSNTSISMRTENGNSISIEIEELTGIYGDNTIVWLPEINTNNLTEDSTYSITIDNVLINSEPQKFEYNVTLFNPDN</sequence>
<comment type="caution">
    <text evidence="2">The sequence shown here is derived from an EMBL/GenBank/DDBJ whole genome shotgun (WGS) entry which is preliminary data.</text>
</comment>
<dbReference type="PROSITE" id="PS51257">
    <property type="entry name" value="PROKAR_LIPOPROTEIN"/>
    <property type="match status" value="1"/>
</dbReference>